<name>A0ABV8NWX0_9BURK</name>
<evidence type="ECO:0000313" key="7">
    <source>
        <dbReference type="Proteomes" id="UP001595848"/>
    </source>
</evidence>
<keyword evidence="2" id="KW-0805">Transcription regulation</keyword>
<dbReference type="RefSeq" id="WP_217963203.1">
    <property type="nucleotide sequence ID" value="NZ_JAHTBN010000002.1"/>
</dbReference>
<keyword evidence="3" id="KW-0238">DNA-binding</keyword>
<accession>A0ABV8NWX0</accession>
<dbReference type="InterPro" id="IPR000847">
    <property type="entry name" value="LysR_HTH_N"/>
</dbReference>
<dbReference type="PROSITE" id="PS50931">
    <property type="entry name" value="HTH_LYSR"/>
    <property type="match status" value="1"/>
</dbReference>
<keyword evidence="7" id="KW-1185">Reference proteome</keyword>
<sequence length="301" mass="33361">MLISEEITLRKLEIFLAFMQYGNLGEAAHATDNSTVSVHRALHSLESGLRCPLFKRQGRMLVPLSTAYVFAEHAAKVVSECSLGIEKTQEAAGFKATRLVIGSAYSLTVRTIPQLLFGLKSRRPQLGLDLNLGSTRELAEKLRKGDISVALVATVSDEAFSDDFVSLELFTDEVCFAAPLNSRYSDRDEIDLDKAKAEKFVSLNQDFHTVQSQKAIFHMAGFDPNVVMRAANLFALANLVADGIGFGLLPRRVALFTSKVQLIPLSAKYRTWQKIVLLIPKLRERDPNLLAIAAECRLIQH</sequence>
<evidence type="ECO:0000256" key="2">
    <source>
        <dbReference type="ARBA" id="ARBA00023015"/>
    </source>
</evidence>
<comment type="similarity">
    <text evidence="1">Belongs to the LysR transcriptional regulatory family.</text>
</comment>
<keyword evidence="4" id="KW-0804">Transcription</keyword>
<feature type="domain" description="HTH lysR-type" evidence="5">
    <location>
        <begin position="7"/>
        <end position="64"/>
    </location>
</feature>
<evidence type="ECO:0000256" key="1">
    <source>
        <dbReference type="ARBA" id="ARBA00009437"/>
    </source>
</evidence>
<evidence type="ECO:0000256" key="3">
    <source>
        <dbReference type="ARBA" id="ARBA00023125"/>
    </source>
</evidence>
<protein>
    <submittedName>
        <fullName evidence="6">LysR substrate-binding domain-containing protein</fullName>
    </submittedName>
</protein>
<evidence type="ECO:0000259" key="5">
    <source>
        <dbReference type="PROSITE" id="PS50931"/>
    </source>
</evidence>
<dbReference type="EMBL" id="JBHSBV010000003">
    <property type="protein sequence ID" value="MFC4201440.1"/>
    <property type="molecule type" value="Genomic_DNA"/>
</dbReference>
<reference evidence="7" key="1">
    <citation type="journal article" date="2019" name="Int. J. Syst. Evol. Microbiol.">
        <title>The Global Catalogue of Microorganisms (GCM) 10K type strain sequencing project: providing services to taxonomists for standard genome sequencing and annotation.</title>
        <authorList>
            <consortium name="The Broad Institute Genomics Platform"/>
            <consortium name="The Broad Institute Genome Sequencing Center for Infectious Disease"/>
            <person name="Wu L."/>
            <person name="Ma J."/>
        </authorList>
    </citation>
    <scope>NUCLEOTIDE SEQUENCE [LARGE SCALE GENOMIC DNA]</scope>
    <source>
        <strain evidence="7">LMG 24813</strain>
    </source>
</reference>
<dbReference type="InterPro" id="IPR005119">
    <property type="entry name" value="LysR_subst-bd"/>
</dbReference>
<dbReference type="Pfam" id="PF03466">
    <property type="entry name" value="LysR_substrate"/>
    <property type="match status" value="1"/>
</dbReference>
<gene>
    <name evidence="6" type="ORF">ACFOY1_10795</name>
</gene>
<proteinExistence type="inferred from homology"/>
<dbReference type="PANTHER" id="PTHR30346:SF0">
    <property type="entry name" value="HCA OPERON TRANSCRIPTIONAL ACTIVATOR HCAR"/>
    <property type="match status" value="1"/>
</dbReference>
<organism evidence="6 7">
    <name type="scientific">Candidimonas humi</name>
    <dbReference type="NCBI Taxonomy" id="683355"/>
    <lineage>
        <taxon>Bacteria</taxon>
        <taxon>Pseudomonadati</taxon>
        <taxon>Pseudomonadota</taxon>
        <taxon>Betaproteobacteria</taxon>
        <taxon>Burkholderiales</taxon>
        <taxon>Alcaligenaceae</taxon>
        <taxon>Candidimonas</taxon>
    </lineage>
</organism>
<evidence type="ECO:0000256" key="4">
    <source>
        <dbReference type="ARBA" id="ARBA00023163"/>
    </source>
</evidence>
<evidence type="ECO:0000313" key="6">
    <source>
        <dbReference type="EMBL" id="MFC4201440.1"/>
    </source>
</evidence>
<comment type="caution">
    <text evidence="6">The sequence shown here is derived from an EMBL/GenBank/DDBJ whole genome shotgun (WGS) entry which is preliminary data.</text>
</comment>
<dbReference type="Pfam" id="PF00126">
    <property type="entry name" value="HTH_1"/>
    <property type="match status" value="1"/>
</dbReference>
<dbReference type="PANTHER" id="PTHR30346">
    <property type="entry name" value="TRANSCRIPTIONAL DUAL REGULATOR HCAR-RELATED"/>
    <property type="match status" value="1"/>
</dbReference>
<dbReference type="Proteomes" id="UP001595848">
    <property type="component" value="Unassembled WGS sequence"/>
</dbReference>